<evidence type="ECO:0000313" key="9">
    <source>
        <dbReference type="EMBL" id="AFI31922.1"/>
    </source>
</evidence>
<dbReference type="SUPFAM" id="SSF74748">
    <property type="entry name" value="Variable surface antigen VlsE"/>
    <property type="match status" value="1"/>
</dbReference>
<dbReference type="PATRIC" id="fig|1155096.3.peg.1173"/>
<evidence type="ECO:0000313" key="10">
    <source>
        <dbReference type="Proteomes" id="UP000005212"/>
    </source>
</evidence>
<reference evidence="10" key="2">
    <citation type="submission" date="2012-03" db="EMBL/GenBank/DDBJ databases">
        <title>Complete genome sequence of Borrelia crocidurae.</title>
        <authorList>
            <person name="Elbir H."/>
            <person name="Gimenez G."/>
            <person name="Robert C."/>
            <person name="Raoult D."/>
            <person name="Drancourt M."/>
        </authorList>
    </citation>
    <scope>NUCLEOTIDE SEQUENCE [LARGE SCALE GENOMIC DNA]</scope>
    <source>
        <strain evidence="10">Achema</strain>
        <plasmid evidence="10">unnamed16</plasmid>
    </source>
</reference>
<evidence type="ECO:0000256" key="5">
    <source>
        <dbReference type="ARBA" id="ARBA00023139"/>
    </source>
</evidence>
<dbReference type="HOGENOM" id="CLU_168085_1_1_12"/>
<evidence type="ECO:0000256" key="7">
    <source>
        <dbReference type="ARBA" id="ARBA00023288"/>
    </source>
</evidence>
<gene>
    <name evidence="9" type="ordered locus">Q7M_1466</name>
</gene>
<evidence type="ECO:0000256" key="3">
    <source>
        <dbReference type="ARBA" id="ARBA00022729"/>
    </source>
</evidence>
<dbReference type="GO" id="GO:0009279">
    <property type="term" value="C:cell outer membrane"/>
    <property type="evidence" value="ECO:0007669"/>
    <property type="project" value="UniProtKB-SubCell"/>
</dbReference>
<keyword evidence="4 8" id="KW-0472">Membrane</keyword>
<sequence length="94" mass="9662">MQAMIRDNGDAAKFGIALRSMAKGGKFSGPNDNANADAKKAVEGVAVGAVIKALDTLTIAIRNTIDAGLKEVMKININDASVASEKSGSSVQNQ</sequence>
<keyword evidence="6 8" id="KW-0998">Cell outer membrane</keyword>
<keyword evidence="9" id="KW-0614">Plasmid</keyword>
<keyword evidence="7 8" id="KW-0449">Lipoprotein</keyword>
<evidence type="ECO:0000256" key="1">
    <source>
        <dbReference type="ARBA" id="ARBA00003932"/>
    </source>
</evidence>
<keyword evidence="5 8" id="KW-0564">Palmitate</keyword>
<name>I0FEL6_BORCA</name>
<dbReference type="Pfam" id="PF00921">
    <property type="entry name" value="Lipoprotein_2"/>
    <property type="match status" value="1"/>
</dbReference>
<evidence type="ECO:0000256" key="6">
    <source>
        <dbReference type="ARBA" id="ARBA00023237"/>
    </source>
</evidence>
<dbReference type="AlphaFoldDB" id="I0FEL6"/>
<accession>I0FEL6</accession>
<comment type="subcellular location">
    <subcellularLocation>
        <location evidence="2 8">Cell outer membrane</location>
        <topology evidence="2 8">Lipid-anchor</topology>
    </subcellularLocation>
</comment>
<protein>
    <recommendedName>
        <fullName evidence="8">Variable large protein</fullName>
    </recommendedName>
</protein>
<dbReference type="KEGG" id="bcw:Q7M_1466"/>
<proteinExistence type="predicted"/>
<evidence type="ECO:0000256" key="8">
    <source>
        <dbReference type="RuleBase" id="RU363105"/>
    </source>
</evidence>
<dbReference type="Proteomes" id="UP000005212">
    <property type="component" value="Plasmid unnamed16"/>
</dbReference>
<geneLocation type="plasmid" evidence="10">
    <name>unnamed16</name>
</geneLocation>
<comment type="function">
    <text evidence="1 8">The Vlp and Vsp proteins are antigenically distinct proteins, only one vlp or vsp gene is transcriptionally active at any one time. Switching between these genes is a mechanism of host immune response evasion.</text>
</comment>
<dbReference type="EMBL" id="CP003442">
    <property type="protein sequence ID" value="AFI31922.1"/>
    <property type="molecule type" value="Genomic_DNA"/>
</dbReference>
<keyword evidence="3" id="KW-0732">Signal</keyword>
<dbReference type="InterPro" id="IPR000680">
    <property type="entry name" value="Borrelia_lipo"/>
</dbReference>
<reference evidence="9 10" key="1">
    <citation type="journal article" date="2012" name="J. Bacteriol.">
        <title>Complete Genome Sequence of Borrelia crocidurae.</title>
        <authorList>
            <person name="Elbir H."/>
            <person name="Gimenez G."/>
            <person name="Robert C."/>
            <person name="Bergstrom S."/>
            <person name="Cutler S."/>
            <person name="Raoult D."/>
            <person name="Drancourt M."/>
        </authorList>
    </citation>
    <scope>NUCLEOTIDE SEQUENCE [LARGE SCALE GENOMIC DNA]</scope>
    <source>
        <strain evidence="9 10">Achema</strain>
        <plasmid evidence="10">unnamed16</plasmid>
    </source>
</reference>
<organism evidence="9 10">
    <name type="scientific">Borrelia crocidurae (strain Achema)</name>
    <dbReference type="NCBI Taxonomy" id="1155096"/>
    <lineage>
        <taxon>Bacteria</taxon>
        <taxon>Pseudomonadati</taxon>
        <taxon>Spirochaetota</taxon>
        <taxon>Spirochaetia</taxon>
        <taxon>Spirochaetales</taxon>
        <taxon>Borreliaceae</taxon>
        <taxon>Borrelia</taxon>
    </lineage>
</organism>
<evidence type="ECO:0000256" key="2">
    <source>
        <dbReference type="ARBA" id="ARBA00004459"/>
    </source>
</evidence>
<evidence type="ECO:0000256" key="4">
    <source>
        <dbReference type="ARBA" id="ARBA00023136"/>
    </source>
</evidence>